<dbReference type="SUPFAM" id="SSF82861">
    <property type="entry name" value="Mechanosensitive channel protein MscS (YggB), transmembrane region"/>
    <property type="match status" value="1"/>
</dbReference>
<evidence type="ECO:0008006" key="12">
    <source>
        <dbReference type="Google" id="ProtNLM"/>
    </source>
</evidence>
<evidence type="ECO:0000256" key="4">
    <source>
        <dbReference type="ARBA" id="ARBA00022692"/>
    </source>
</evidence>
<dbReference type="Gene3D" id="1.10.287.1260">
    <property type="match status" value="1"/>
</dbReference>
<dbReference type="PANTHER" id="PTHR30566:SF5">
    <property type="entry name" value="MECHANOSENSITIVE ION CHANNEL PROTEIN 1, MITOCHONDRIAL-RELATED"/>
    <property type="match status" value="1"/>
</dbReference>
<keyword evidence="6 7" id="KW-0472">Membrane</keyword>
<comment type="subcellular location">
    <subcellularLocation>
        <location evidence="1">Cell membrane</location>
        <topology evidence="1">Multi-pass membrane protein</topology>
    </subcellularLocation>
</comment>
<evidence type="ECO:0000256" key="2">
    <source>
        <dbReference type="ARBA" id="ARBA00008017"/>
    </source>
</evidence>
<evidence type="ECO:0000259" key="9">
    <source>
        <dbReference type="Pfam" id="PF21088"/>
    </source>
</evidence>
<name>A0A328Q1M6_9EURY</name>
<evidence type="ECO:0000256" key="7">
    <source>
        <dbReference type="SAM" id="Phobius"/>
    </source>
</evidence>
<dbReference type="InterPro" id="IPR011014">
    <property type="entry name" value="MscS_channel_TM-2"/>
</dbReference>
<evidence type="ECO:0000256" key="6">
    <source>
        <dbReference type="ARBA" id="ARBA00023136"/>
    </source>
</evidence>
<dbReference type="InterPro" id="IPR023408">
    <property type="entry name" value="MscS_beta-dom_sf"/>
</dbReference>
<reference evidence="10 11" key="1">
    <citation type="submission" date="2017-05" db="EMBL/GenBank/DDBJ databases">
        <title>Host range expansion of the Methanosphaera genus to humans and monogastric animals involves recent and extensive reduction in genome content.</title>
        <authorList>
            <person name="Hoedt E.C."/>
            <person name="Volmer J.G."/>
            <person name="Parks D.H."/>
            <person name="Rosewarne C.P."/>
            <person name="Denman S.E."/>
            <person name="Mcsweeney C.S."/>
            <person name="O Cuiv P."/>
            <person name="Hugenholtz P."/>
            <person name="Tyson G.W."/>
            <person name="Morrison M."/>
        </authorList>
    </citation>
    <scope>NUCLEOTIDE SEQUENCE [LARGE SCALE GENOMIC DNA]</scope>
    <source>
        <strain evidence="10 11">PA5</strain>
    </source>
</reference>
<evidence type="ECO:0000256" key="5">
    <source>
        <dbReference type="ARBA" id="ARBA00022989"/>
    </source>
</evidence>
<accession>A0A328Q1M6</accession>
<dbReference type="AlphaFoldDB" id="A0A328Q1M6"/>
<dbReference type="EMBL" id="NGJK01000062">
    <property type="protein sequence ID" value="RAP02914.1"/>
    <property type="molecule type" value="Genomic_DNA"/>
</dbReference>
<keyword evidence="3" id="KW-1003">Cell membrane</keyword>
<dbReference type="SUPFAM" id="SSF50182">
    <property type="entry name" value="Sm-like ribonucleoproteins"/>
    <property type="match status" value="1"/>
</dbReference>
<organism evidence="10 11">
    <name type="scientific">Methanosphaera stadtmanae</name>
    <dbReference type="NCBI Taxonomy" id="2317"/>
    <lineage>
        <taxon>Archaea</taxon>
        <taxon>Methanobacteriati</taxon>
        <taxon>Methanobacteriota</taxon>
        <taxon>Methanomada group</taxon>
        <taxon>Methanobacteria</taxon>
        <taxon>Methanobacteriales</taxon>
        <taxon>Methanobacteriaceae</taxon>
        <taxon>Methanosphaera</taxon>
    </lineage>
</organism>
<evidence type="ECO:0000313" key="11">
    <source>
        <dbReference type="Proteomes" id="UP000248557"/>
    </source>
</evidence>
<dbReference type="Proteomes" id="UP000248557">
    <property type="component" value="Unassembled WGS sequence"/>
</dbReference>
<evidence type="ECO:0000313" key="10">
    <source>
        <dbReference type="EMBL" id="RAP02914.1"/>
    </source>
</evidence>
<dbReference type="InterPro" id="IPR049142">
    <property type="entry name" value="MS_channel_1st"/>
</dbReference>
<comment type="caution">
    <text evidence="10">The sequence shown here is derived from an EMBL/GenBank/DDBJ whole genome shotgun (WGS) entry which is preliminary data.</text>
</comment>
<evidence type="ECO:0000259" key="8">
    <source>
        <dbReference type="Pfam" id="PF00924"/>
    </source>
</evidence>
<dbReference type="Pfam" id="PF21088">
    <property type="entry name" value="MS_channel_1st"/>
    <property type="match status" value="1"/>
</dbReference>
<evidence type="ECO:0000256" key="3">
    <source>
        <dbReference type="ARBA" id="ARBA00022475"/>
    </source>
</evidence>
<dbReference type="InterPro" id="IPR006685">
    <property type="entry name" value="MscS_channel_2nd"/>
</dbReference>
<gene>
    <name evidence="10" type="ORF">CA615_04865</name>
</gene>
<keyword evidence="4 7" id="KW-0812">Transmembrane</keyword>
<evidence type="ECO:0000256" key="1">
    <source>
        <dbReference type="ARBA" id="ARBA00004651"/>
    </source>
</evidence>
<sequence length="255" mass="29070">MSMLVIDQMDFLFNNINTIIMLILVIVVPLIILNIVTKTVLKLSKSNSFEETSILSLLKLIRYCVFIIIFLACLDVMGINIHSLFVSLGLVSVAMSLAAKDTLSNVISGLIIFIEKKFQVDDMIEIDNQKGQVDKIGLKAVQLRSNAGLIIIPNILFSTKPFVNYTRNGYYIESFTVFLKNEYILDEKIEQMTQILEKSTLILKDPKYKIFVKNMTEEGVEVLVKVAVDNPLDDSYIISELMKEFKRKIEIEDKK</sequence>
<keyword evidence="5 7" id="KW-1133">Transmembrane helix</keyword>
<proteinExistence type="inferred from homology"/>
<feature type="domain" description="Mechanosensitive ion channel transmembrane helices 2/3" evidence="9">
    <location>
        <begin position="59"/>
        <end position="100"/>
    </location>
</feature>
<dbReference type="PANTHER" id="PTHR30566">
    <property type="entry name" value="YNAI-RELATED MECHANOSENSITIVE ION CHANNEL"/>
    <property type="match status" value="1"/>
</dbReference>
<protein>
    <recommendedName>
        <fullName evidence="12">Mechanosensitive ion channel protein MscS</fullName>
    </recommendedName>
</protein>
<dbReference type="GO" id="GO:0005886">
    <property type="term" value="C:plasma membrane"/>
    <property type="evidence" value="ECO:0007669"/>
    <property type="project" value="UniProtKB-SubCell"/>
</dbReference>
<dbReference type="InterPro" id="IPR010920">
    <property type="entry name" value="LSM_dom_sf"/>
</dbReference>
<feature type="transmembrane region" description="Helical" evidence="7">
    <location>
        <begin position="57"/>
        <end position="79"/>
    </location>
</feature>
<dbReference type="GO" id="GO:0055085">
    <property type="term" value="P:transmembrane transport"/>
    <property type="evidence" value="ECO:0007669"/>
    <property type="project" value="InterPro"/>
</dbReference>
<feature type="transmembrane region" description="Helical" evidence="7">
    <location>
        <begin position="12"/>
        <end position="36"/>
    </location>
</feature>
<dbReference type="Gene3D" id="2.30.30.60">
    <property type="match status" value="1"/>
</dbReference>
<comment type="similarity">
    <text evidence="2">Belongs to the MscS (TC 1.A.23) family.</text>
</comment>
<feature type="domain" description="Mechanosensitive ion channel MscS" evidence="8">
    <location>
        <begin position="101"/>
        <end position="167"/>
    </location>
</feature>
<dbReference type="Pfam" id="PF00924">
    <property type="entry name" value="MS_channel_2nd"/>
    <property type="match status" value="1"/>
</dbReference>